<dbReference type="InterPro" id="IPR036291">
    <property type="entry name" value="NAD(P)-bd_dom_sf"/>
</dbReference>
<reference evidence="5" key="1">
    <citation type="submission" date="2020-12" db="EMBL/GenBank/DDBJ databases">
        <title>Genomic characterization of non-nitrogen-fixing Frankia strains.</title>
        <authorList>
            <person name="Carlos-Shanley C."/>
            <person name="Guerra T."/>
            <person name="Hahn D."/>
        </authorList>
    </citation>
    <scope>NUCLEOTIDE SEQUENCE</scope>
    <source>
        <strain evidence="5">CN6</strain>
    </source>
</reference>
<comment type="caution">
    <text evidence="5">The sequence shown here is derived from an EMBL/GenBank/DDBJ whole genome shotgun (WGS) entry which is preliminary data.</text>
</comment>
<dbReference type="InterPro" id="IPR051265">
    <property type="entry name" value="HIBADH-related_NP60_sf"/>
</dbReference>
<comment type="similarity">
    <text evidence="1">Belongs to the HIBADH-related family.</text>
</comment>
<keyword evidence="6" id="KW-1185">Reference proteome</keyword>
<evidence type="ECO:0000313" key="6">
    <source>
        <dbReference type="Proteomes" id="UP000604475"/>
    </source>
</evidence>
<dbReference type="InterPro" id="IPR006115">
    <property type="entry name" value="6PGDH_NADP-bd"/>
</dbReference>
<organism evidence="5 6">
    <name type="scientific">Frankia nepalensis</name>
    <dbReference type="NCBI Taxonomy" id="1836974"/>
    <lineage>
        <taxon>Bacteria</taxon>
        <taxon>Bacillati</taxon>
        <taxon>Actinomycetota</taxon>
        <taxon>Actinomycetes</taxon>
        <taxon>Frankiales</taxon>
        <taxon>Frankiaceae</taxon>
        <taxon>Frankia</taxon>
    </lineage>
</organism>
<dbReference type="EMBL" id="JAEACQ010000254">
    <property type="protein sequence ID" value="MBL7630810.1"/>
    <property type="molecule type" value="Genomic_DNA"/>
</dbReference>
<dbReference type="InterPro" id="IPR015815">
    <property type="entry name" value="HIBADH-related"/>
</dbReference>
<protein>
    <submittedName>
        <fullName evidence="5">NAD(P)-dependent oxidoreductase</fullName>
    </submittedName>
</protein>
<dbReference type="GO" id="GO:0016491">
    <property type="term" value="F:oxidoreductase activity"/>
    <property type="evidence" value="ECO:0007669"/>
    <property type="project" value="UniProtKB-KW"/>
</dbReference>
<dbReference type="PANTHER" id="PTHR43580">
    <property type="entry name" value="OXIDOREDUCTASE GLYR1-RELATED"/>
    <property type="match status" value="1"/>
</dbReference>
<accession>A0A937UT20</accession>
<feature type="domain" description="6-phosphogluconate dehydrogenase NADP-binding" evidence="3">
    <location>
        <begin position="14"/>
        <end position="163"/>
    </location>
</feature>
<dbReference type="Pfam" id="PF21761">
    <property type="entry name" value="RedAm-like_C"/>
    <property type="match status" value="1"/>
</dbReference>
<evidence type="ECO:0000313" key="5">
    <source>
        <dbReference type="EMBL" id="MBL7630810.1"/>
    </source>
</evidence>
<dbReference type="Gene3D" id="1.10.1040.10">
    <property type="entry name" value="N-(1-d-carboxylethyl)-l-norvaline Dehydrogenase, domain 2"/>
    <property type="match status" value="1"/>
</dbReference>
<dbReference type="InterPro" id="IPR013328">
    <property type="entry name" value="6PGD_dom2"/>
</dbReference>
<evidence type="ECO:0000259" key="4">
    <source>
        <dbReference type="Pfam" id="PF21761"/>
    </source>
</evidence>
<dbReference type="GO" id="GO:0050661">
    <property type="term" value="F:NADP binding"/>
    <property type="evidence" value="ECO:0007669"/>
    <property type="project" value="InterPro"/>
</dbReference>
<dbReference type="AlphaFoldDB" id="A0A937UT20"/>
<dbReference type="Proteomes" id="UP000604475">
    <property type="component" value="Unassembled WGS sequence"/>
</dbReference>
<dbReference type="PIRSF" id="PIRSF000103">
    <property type="entry name" value="HIBADH"/>
    <property type="match status" value="1"/>
</dbReference>
<dbReference type="PANTHER" id="PTHR43580:SF2">
    <property type="entry name" value="CYTOKINE-LIKE NUCLEAR FACTOR N-PAC"/>
    <property type="match status" value="1"/>
</dbReference>
<evidence type="ECO:0000259" key="3">
    <source>
        <dbReference type="Pfam" id="PF03446"/>
    </source>
</evidence>
<evidence type="ECO:0000256" key="1">
    <source>
        <dbReference type="ARBA" id="ARBA00009080"/>
    </source>
</evidence>
<dbReference type="RefSeq" id="WP_203000144.1">
    <property type="nucleotide sequence ID" value="NZ_JADWYU010000132.1"/>
</dbReference>
<name>A0A937UT20_9ACTN</name>
<sequence>MTTRNSTHGDRPRVTILGLGRMGTALNRALLAAHYQTTVWNRTPSKVDGPVALGAERAETPGAAITASPMTVVCVADYAGVQEVLAAGGTTLRGRTLVNLTTGTPRDARDMAAWVAGRGADYLDGAMMAVPQSVATPSAFFLYSGSQDAFDRHRRALDALATSHYLGHDPAAAELWDLALLDSGYAALAGFLHGLALLDTAAVPPSRFVPLVAQWLRGMTEYMSELAGEIESGDYSAGASPVGMNRAAVMSLIRVSEDLGIDAALLGPLGTLLERGVAQGRGDQSFASLFELLRRVH</sequence>
<dbReference type="Pfam" id="PF03446">
    <property type="entry name" value="NAD_binding_2"/>
    <property type="match status" value="1"/>
</dbReference>
<feature type="domain" description="NADPH-dependent reductive aminase-like C-terminal" evidence="4">
    <location>
        <begin position="169"/>
        <end position="295"/>
    </location>
</feature>
<dbReference type="SUPFAM" id="SSF51735">
    <property type="entry name" value="NAD(P)-binding Rossmann-fold domains"/>
    <property type="match status" value="1"/>
</dbReference>
<evidence type="ECO:0000256" key="2">
    <source>
        <dbReference type="ARBA" id="ARBA00023002"/>
    </source>
</evidence>
<gene>
    <name evidence="5" type="ORF">I7412_27345</name>
</gene>
<dbReference type="Gene3D" id="3.40.50.720">
    <property type="entry name" value="NAD(P)-binding Rossmann-like Domain"/>
    <property type="match status" value="1"/>
</dbReference>
<dbReference type="InterPro" id="IPR048666">
    <property type="entry name" value="RedAm-like_C"/>
</dbReference>
<keyword evidence="2" id="KW-0560">Oxidoreductase</keyword>
<proteinExistence type="inferred from homology"/>